<organism evidence="3 4">
    <name type="scientific">Megalurothrips usitatus</name>
    <name type="common">bean blossom thrips</name>
    <dbReference type="NCBI Taxonomy" id="439358"/>
    <lineage>
        <taxon>Eukaryota</taxon>
        <taxon>Metazoa</taxon>
        <taxon>Ecdysozoa</taxon>
        <taxon>Arthropoda</taxon>
        <taxon>Hexapoda</taxon>
        <taxon>Insecta</taxon>
        <taxon>Pterygota</taxon>
        <taxon>Neoptera</taxon>
        <taxon>Paraneoptera</taxon>
        <taxon>Thysanoptera</taxon>
        <taxon>Terebrantia</taxon>
        <taxon>Thripoidea</taxon>
        <taxon>Thripidae</taxon>
        <taxon>Megalurothrips</taxon>
    </lineage>
</organism>
<keyword evidence="4" id="KW-1185">Reference proteome</keyword>
<keyword evidence="1" id="KW-0175">Coiled coil</keyword>
<protein>
    <recommendedName>
        <fullName evidence="2">Fibronectin type-III domain-containing protein</fullName>
    </recommendedName>
</protein>
<dbReference type="PROSITE" id="PS50853">
    <property type="entry name" value="FN3"/>
    <property type="match status" value="1"/>
</dbReference>
<evidence type="ECO:0000313" key="4">
    <source>
        <dbReference type="Proteomes" id="UP001075354"/>
    </source>
</evidence>
<sequence>MSGVQEESLRDTMDSAEEYVTRLEDLVKSVEAAERQVETSASQSASEVEKAFKQLSDSILDVLNKRKDVLLSEISSIRQDGLAPLQACRSLIASKLANTKLYIAEGGDILRIGGMAVSESTEKFCEKASFLGSLPAVPQLEEVPYVSFQWNLGTIEEQVGKSVQSLGRISRMGPVQITQMDEKPGALLVHWEEIDFEHSVDIHAFRLQYAYGDIRNQPHLMGTNFHDVYEGPDTQYLVRDLRPSTSYTFRVCCLAEGESEWSAWSLPRIGSSSITPFSWALDNPNYVVTNEGKIAAKASNIPSTLCSCTAQFGPGHCIEFTILECGDSGTEQGLVLCSDSVLGGNLMHSGVLFLNAEGSIYVDGAEKMMKLPPLKVGAKVCFLCEHIRDGKLRVHIGTADKTVIYDWTPIGDSNDITPPKLYFAICFNSKGWKVLVE</sequence>
<dbReference type="SUPFAM" id="SSF49265">
    <property type="entry name" value="Fibronectin type III"/>
    <property type="match status" value="1"/>
</dbReference>
<dbReference type="Proteomes" id="UP001075354">
    <property type="component" value="Chromosome 5"/>
</dbReference>
<accession>A0AAV7XU71</accession>
<comment type="caution">
    <text evidence="3">The sequence shown here is derived from an EMBL/GenBank/DDBJ whole genome shotgun (WGS) entry which is preliminary data.</text>
</comment>
<dbReference type="EMBL" id="JAPTSV010000005">
    <property type="protein sequence ID" value="KAJ1527438.1"/>
    <property type="molecule type" value="Genomic_DNA"/>
</dbReference>
<feature type="domain" description="Fibronectin type-III" evidence="2">
    <location>
        <begin position="171"/>
        <end position="278"/>
    </location>
</feature>
<reference evidence="3" key="1">
    <citation type="submission" date="2022-12" db="EMBL/GenBank/DDBJ databases">
        <title>Chromosome-level genome assembly of the bean flower thrips Megalurothrips usitatus.</title>
        <authorList>
            <person name="Ma L."/>
            <person name="Liu Q."/>
            <person name="Li H."/>
            <person name="Cai W."/>
        </authorList>
    </citation>
    <scope>NUCLEOTIDE SEQUENCE</scope>
    <source>
        <strain evidence="3">Cailab_2022a</strain>
    </source>
</reference>
<dbReference type="Gene3D" id="2.60.40.10">
    <property type="entry name" value="Immunoglobulins"/>
    <property type="match status" value="1"/>
</dbReference>
<dbReference type="InterPro" id="IPR036116">
    <property type="entry name" value="FN3_sf"/>
</dbReference>
<evidence type="ECO:0000313" key="3">
    <source>
        <dbReference type="EMBL" id="KAJ1527438.1"/>
    </source>
</evidence>
<dbReference type="AlphaFoldDB" id="A0AAV7XU71"/>
<evidence type="ECO:0000259" key="2">
    <source>
        <dbReference type="PROSITE" id="PS50853"/>
    </source>
</evidence>
<dbReference type="InterPro" id="IPR003961">
    <property type="entry name" value="FN3_dom"/>
</dbReference>
<gene>
    <name evidence="3" type="ORF">ONE63_007419</name>
</gene>
<proteinExistence type="predicted"/>
<dbReference type="CDD" id="cd00063">
    <property type="entry name" value="FN3"/>
    <property type="match status" value="1"/>
</dbReference>
<name>A0AAV7XU71_9NEOP</name>
<dbReference type="Pfam" id="PF00041">
    <property type="entry name" value="fn3"/>
    <property type="match status" value="1"/>
</dbReference>
<dbReference type="InterPro" id="IPR013783">
    <property type="entry name" value="Ig-like_fold"/>
</dbReference>
<feature type="coiled-coil region" evidence="1">
    <location>
        <begin position="13"/>
        <end position="43"/>
    </location>
</feature>
<evidence type="ECO:0000256" key="1">
    <source>
        <dbReference type="SAM" id="Coils"/>
    </source>
</evidence>